<dbReference type="Pfam" id="PF08309">
    <property type="entry name" value="LVIVD"/>
    <property type="match status" value="1"/>
</dbReference>
<feature type="signal peptide" evidence="2">
    <location>
        <begin position="1"/>
        <end position="22"/>
    </location>
</feature>
<gene>
    <name evidence="3" type="ORF">WI372_12150</name>
</gene>
<evidence type="ECO:0000256" key="2">
    <source>
        <dbReference type="SAM" id="SignalP"/>
    </source>
</evidence>
<dbReference type="Proteomes" id="UP001484239">
    <property type="component" value="Unassembled WGS sequence"/>
</dbReference>
<evidence type="ECO:0000256" key="1">
    <source>
        <dbReference type="ARBA" id="ARBA00022729"/>
    </source>
</evidence>
<dbReference type="PANTHER" id="PTHR38787:SF3">
    <property type="entry name" value="REGULATORY P DOMAIN-CONTAINING PROTEIN"/>
    <property type="match status" value="1"/>
</dbReference>
<dbReference type="EMBL" id="JBBHLI010000007">
    <property type="protein sequence ID" value="MEK9501735.1"/>
    <property type="molecule type" value="Genomic_DNA"/>
</dbReference>
<sequence length="806" mass="86727">MSTLARLALAILLVGVVVSPGAAQSGAFGNAVLVEGDAMIVGEPNNSFRPGTVYLYEKRGGSWTESGRLTAPNAERADGFGALLATTGSTLFVASRDGRIDIFEGAGTAWSHRSELDTGGFVTLDPRCDYNGYCGVDFGLTMAAGGDWLLVGESAVQTEQSRLRQRRRSDEAADSTPAGVVHVYRRGADGSWSEAQRLEAPVSANGDAFGAAIAIEGDRALVGAPLADGAEGVEAAGRVFEFRLRDGMWQPFGELAVTPEAQAAFGSAIALDGDRAVVGAPNAGLGVGTAWLFRAQGEGWGSPSRIDAPEPLEGDIFGDAVAFAGDDLWIGAPVTRGIETGMAFVLSEGDARTFRFTEEQTNTEDSFGHRVVSDGEVVAVTASGLDHQAGGVFVYERDGSGAWQQVDLLLSPPDAMASVTGEERRCTEGSVEQFDCTDIELYAYIPGSMLTAPERARGVRANDNWGWTDAETGREYALVGRNDGTSFIDITDPTQPRLIGDLPKTPNTPRSQLWRDIKTYKDHAFIVADGAGAHGMQVFDLTRLRDVRDAPVVFEPDLLYRGEGSNVVESTHNVIINEETGFAYLTSRGCAGMHMIDITEPLSPTFVGCSEPGGTHDAQCVVYRGPHDEYHEREICLRMSGSRFQISDVTDKDNPVELSNATHPNPAYMHQGWLTDDHRYFIMNDESDVIAGNVETTRTLVWDLEDLEDPVLAREFFGSLPASAHNLYVKGDFTYQANYKYGLHILDTSDPMNPVEVGMFDTAPYGSGAGFGGAWSTYPFFDSGAILVTSMQEGLFVVKKRTRPIS</sequence>
<keyword evidence="4" id="KW-1185">Reference proteome</keyword>
<dbReference type="PANTHER" id="PTHR38787">
    <property type="entry name" value="REGULATORY P DOMAIN-CONTAINING PROTEIN"/>
    <property type="match status" value="1"/>
</dbReference>
<organism evidence="3 4">
    <name type="scientific">Gaopeijia maritima</name>
    <dbReference type="NCBI Taxonomy" id="3119007"/>
    <lineage>
        <taxon>Bacteria</taxon>
        <taxon>Pseudomonadati</taxon>
        <taxon>Gemmatimonadota</taxon>
        <taxon>Longimicrobiia</taxon>
        <taxon>Gaopeijiales</taxon>
        <taxon>Gaopeijiaceae</taxon>
        <taxon>Gaopeijia</taxon>
    </lineage>
</organism>
<name>A0ABU9EAF9_9BACT</name>
<proteinExistence type="predicted"/>
<dbReference type="InterPro" id="IPR027589">
    <property type="entry name" value="Choice_anch_B"/>
</dbReference>
<accession>A0ABU9EAF9</accession>
<dbReference type="SUPFAM" id="SSF50965">
    <property type="entry name" value="Galactose oxidase, central domain"/>
    <property type="match status" value="1"/>
</dbReference>
<feature type="chain" id="PRO_5047535807" evidence="2">
    <location>
        <begin position="23"/>
        <end position="806"/>
    </location>
</feature>
<dbReference type="InterPro" id="IPR028994">
    <property type="entry name" value="Integrin_alpha_N"/>
</dbReference>
<dbReference type="InterPro" id="IPR011043">
    <property type="entry name" value="Gal_Oxase/kelch_b-propeller"/>
</dbReference>
<dbReference type="Gene3D" id="2.130.10.130">
    <property type="entry name" value="Integrin alpha, N-terminal"/>
    <property type="match status" value="2"/>
</dbReference>
<dbReference type="Pfam" id="PF14312">
    <property type="entry name" value="FG-GAP_2"/>
    <property type="match status" value="1"/>
</dbReference>
<evidence type="ECO:0000313" key="3">
    <source>
        <dbReference type="EMBL" id="MEK9501735.1"/>
    </source>
</evidence>
<keyword evidence="1 2" id="KW-0732">Signal</keyword>
<dbReference type="InterPro" id="IPR013517">
    <property type="entry name" value="FG-GAP"/>
</dbReference>
<comment type="caution">
    <text evidence="3">The sequence shown here is derived from an EMBL/GenBank/DDBJ whole genome shotgun (WGS) entry which is preliminary data.</text>
</comment>
<dbReference type="InterPro" id="IPR013211">
    <property type="entry name" value="LVIVD"/>
</dbReference>
<protein>
    <submittedName>
        <fullName evidence="3">Choice-of-anchor B family protein</fullName>
    </submittedName>
</protein>
<reference evidence="3 4" key="1">
    <citation type="submission" date="2024-02" db="EMBL/GenBank/DDBJ databases">
        <title>A novel Gemmatimonadota bacterium.</title>
        <authorList>
            <person name="Du Z.-J."/>
            <person name="Ye Y.-Q."/>
        </authorList>
    </citation>
    <scope>NUCLEOTIDE SEQUENCE [LARGE SCALE GENOMIC DNA]</scope>
    <source>
        <strain evidence="3 4">DH-20</strain>
    </source>
</reference>
<evidence type="ECO:0000313" key="4">
    <source>
        <dbReference type="Proteomes" id="UP001484239"/>
    </source>
</evidence>
<dbReference type="NCBIfam" id="TIGR04312">
    <property type="entry name" value="choice_anch_B"/>
    <property type="match status" value="1"/>
</dbReference>
<dbReference type="RefSeq" id="WP_405287141.1">
    <property type="nucleotide sequence ID" value="NZ_JBBHLI010000007.1"/>
</dbReference>